<dbReference type="Gene3D" id="3.40.190.10">
    <property type="entry name" value="Periplasmic binding protein-like II"/>
    <property type="match status" value="1"/>
</dbReference>
<dbReference type="RefSeq" id="WP_184486714.1">
    <property type="nucleotide sequence ID" value="NZ_JAAEDJ010000113.1"/>
</dbReference>
<protein>
    <submittedName>
        <fullName evidence="2">Tripartite-type tricarboxylate transporter receptor subunit TctC</fullName>
    </submittedName>
</protein>
<dbReference type="PANTHER" id="PTHR42928:SF5">
    <property type="entry name" value="BLR1237 PROTEIN"/>
    <property type="match status" value="1"/>
</dbReference>
<evidence type="ECO:0000313" key="2">
    <source>
        <dbReference type="EMBL" id="MBB5691320.1"/>
    </source>
</evidence>
<evidence type="ECO:0000313" key="3">
    <source>
        <dbReference type="Proteomes" id="UP000562254"/>
    </source>
</evidence>
<sequence>MTKAFPAFSRPGRRSVLAAAGAMLAAPGIPRAQGRFPDRPIQIIVPWPPGGSADLQIRSMGEHMTRALGQPVIVQNRPGVSGTLGPVQVAQQARPDGHTLTQMHLSVLRRPWMMRTPGWDPVNDFTHIIGLTGWLFGCAVKADSRFRTWQEMIAFARANPERLTYTTSGIGTTNHLAMETIQEREGIKLTHVPFRSSNEAVTAALGGQVDMVCDSSTWAPFVEAGTMRALSVWTAERVPRFPNVPTLKELGYDMTVTSPYGISGPRGMDEGVVRILHDAMRDALMTPENAEVRARFDMPLVYLDTQAYRAFVAERVEYEKAMVRRLNITLDG</sequence>
<dbReference type="PANTHER" id="PTHR42928">
    <property type="entry name" value="TRICARBOXYLATE-BINDING PROTEIN"/>
    <property type="match status" value="1"/>
</dbReference>
<accession>A0A840XW17</accession>
<evidence type="ECO:0000256" key="1">
    <source>
        <dbReference type="ARBA" id="ARBA00006987"/>
    </source>
</evidence>
<comment type="caution">
    <text evidence="2">The sequence shown here is derived from an EMBL/GenBank/DDBJ whole genome shotgun (WGS) entry which is preliminary data.</text>
</comment>
<comment type="similarity">
    <text evidence="1">Belongs to the UPF0065 (bug) family.</text>
</comment>
<dbReference type="Gene3D" id="3.40.190.150">
    <property type="entry name" value="Bordetella uptake gene, domain 1"/>
    <property type="match status" value="1"/>
</dbReference>
<keyword evidence="2" id="KW-0675">Receptor</keyword>
<reference evidence="2 3" key="1">
    <citation type="submission" date="2020-08" db="EMBL/GenBank/DDBJ databases">
        <title>Genomic Encyclopedia of Type Strains, Phase IV (KMG-IV): sequencing the most valuable type-strain genomes for metagenomic binning, comparative biology and taxonomic classification.</title>
        <authorList>
            <person name="Goeker M."/>
        </authorList>
    </citation>
    <scope>NUCLEOTIDE SEQUENCE [LARGE SCALE GENOMIC DNA]</scope>
    <source>
        <strain evidence="2 3">DSM 25895</strain>
    </source>
</reference>
<dbReference type="SUPFAM" id="SSF53850">
    <property type="entry name" value="Periplasmic binding protein-like II"/>
    <property type="match status" value="1"/>
</dbReference>
<dbReference type="InterPro" id="IPR042100">
    <property type="entry name" value="Bug_dom1"/>
</dbReference>
<dbReference type="InterPro" id="IPR005064">
    <property type="entry name" value="BUG"/>
</dbReference>
<gene>
    <name evidence="2" type="ORF">FHS88_003473</name>
</gene>
<keyword evidence="3" id="KW-1185">Reference proteome</keyword>
<dbReference type="CDD" id="cd07012">
    <property type="entry name" value="PBP2_Bug_TTT"/>
    <property type="match status" value="1"/>
</dbReference>
<dbReference type="EMBL" id="JACIJE010000011">
    <property type="protein sequence ID" value="MBB5691320.1"/>
    <property type="molecule type" value="Genomic_DNA"/>
</dbReference>
<proteinExistence type="inferred from homology"/>
<dbReference type="Pfam" id="PF03401">
    <property type="entry name" value="TctC"/>
    <property type="match status" value="1"/>
</dbReference>
<name>A0A840XW17_9PROT</name>
<dbReference type="PIRSF" id="PIRSF017082">
    <property type="entry name" value="YflP"/>
    <property type="match status" value="1"/>
</dbReference>
<dbReference type="AlphaFoldDB" id="A0A840XW17"/>
<organism evidence="2 3">
    <name type="scientific">Neoroseomonas alkaliterrae</name>
    <dbReference type="NCBI Taxonomy" id="1452450"/>
    <lineage>
        <taxon>Bacteria</taxon>
        <taxon>Pseudomonadati</taxon>
        <taxon>Pseudomonadota</taxon>
        <taxon>Alphaproteobacteria</taxon>
        <taxon>Acetobacterales</taxon>
        <taxon>Acetobacteraceae</taxon>
        <taxon>Neoroseomonas</taxon>
    </lineage>
</organism>
<dbReference type="Proteomes" id="UP000562254">
    <property type="component" value="Unassembled WGS sequence"/>
</dbReference>